<evidence type="ECO:0000256" key="6">
    <source>
        <dbReference type="SAM" id="Phobius"/>
    </source>
</evidence>
<feature type="transmembrane region" description="Helical" evidence="6">
    <location>
        <begin position="70"/>
        <end position="92"/>
    </location>
</feature>
<evidence type="ECO:0000256" key="4">
    <source>
        <dbReference type="ARBA" id="ARBA00022989"/>
    </source>
</evidence>
<comment type="subcellular location">
    <subcellularLocation>
        <location evidence="1">Membrane</location>
        <topology evidence="1">Multi-pass membrane protein</topology>
    </subcellularLocation>
</comment>
<evidence type="ECO:0000256" key="3">
    <source>
        <dbReference type="ARBA" id="ARBA00022692"/>
    </source>
</evidence>
<keyword evidence="4 6" id="KW-1133">Transmembrane helix</keyword>
<dbReference type="RefSeq" id="WP_310375067.1">
    <property type="nucleotide sequence ID" value="NZ_JAVDXT010000003.1"/>
</dbReference>
<dbReference type="PANTHER" id="PTHR21716:SF4">
    <property type="entry name" value="TRANSMEMBRANE PROTEIN 245"/>
    <property type="match status" value="1"/>
</dbReference>
<feature type="transmembrane region" description="Helical" evidence="6">
    <location>
        <begin position="17"/>
        <end position="34"/>
    </location>
</feature>
<sequence length="369" mass="40243">MTPSSPPRPWSQLENKTFFLLLAGVTLAFGWILWPFYGAVFWGVVMAILFAPLFRWLLRPLKQRRTLAALCTLLVILVIVILPMSLIAAMLVKEGNGLYLRMQSGELNFGAYFGKIVAALPHWVSNLLDRFGLGNLGDLQEKLSSVLAEASQTLATQAFSIGQNTLDFVVSFFIMLYLMFFLLRDGASLLRRMRDAIPLDSETKRQLFGKFTTVVRATVKGNVLVAVVQGLLGGLAFWFLGIHAAVLWAVLMAFLSLLPAVGAVLIWLPVAIYFLVTGAVWQGVSLIAYGVLVIGLVDNVLRPVLVGKDIKMPDYLVLISTLGGMAIFGLNGFVIGPVIAAMFMAVWDIFAGKLAVTAAAQAALPPRQP</sequence>
<feature type="transmembrane region" description="Helical" evidence="6">
    <location>
        <begin position="317"/>
        <end position="347"/>
    </location>
</feature>
<gene>
    <name evidence="7" type="ORF">J2X19_003487</name>
</gene>
<evidence type="ECO:0000256" key="5">
    <source>
        <dbReference type="ARBA" id="ARBA00023136"/>
    </source>
</evidence>
<feature type="transmembrane region" description="Helical" evidence="6">
    <location>
        <begin position="40"/>
        <end position="58"/>
    </location>
</feature>
<feature type="transmembrane region" description="Helical" evidence="6">
    <location>
        <begin position="275"/>
        <end position="297"/>
    </location>
</feature>
<protein>
    <submittedName>
        <fullName evidence="7">PurR-regulated permease PerM</fullName>
    </submittedName>
</protein>
<keyword evidence="3 6" id="KW-0812">Transmembrane</keyword>
<evidence type="ECO:0000313" key="7">
    <source>
        <dbReference type="EMBL" id="MDR7378793.1"/>
    </source>
</evidence>
<dbReference type="InterPro" id="IPR002549">
    <property type="entry name" value="AI-2E-like"/>
</dbReference>
<proteinExistence type="inferred from homology"/>
<accession>A0ABU2CBS7</accession>
<comment type="similarity">
    <text evidence="2">Belongs to the autoinducer-2 exporter (AI-2E) (TC 2.A.86) family.</text>
</comment>
<dbReference type="Proteomes" id="UP001180487">
    <property type="component" value="Unassembled WGS sequence"/>
</dbReference>
<evidence type="ECO:0000256" key="1">
    <source>
        <dbReference type="ARBA" id="ARBA00004141"/>
    </source>
</evidence>
<keyword evidence="5 6" id="KW-0472">Membrane</keyword>
<comment type="caution">
    <text evidence="7">The sequence shown here is derived from an EMBL/GenBank/DDBJ whole genome shotgun (WGS) entry which is preliminary data.</text>
</comment>
<dbReference type="PANTHER" id="PTHR21716">
    <property type="entry name" value="TRANSMEMBRANE PROTEIN"/>
    <property type="match status" value="1"/>
</dbReference>
<name>A0ABU2CBS7_9BURK</name>
<feature type="transmembrane region" description="Helical" evidence="6">
    <location>
        <begin position="223"/>
        <end position="240"/>
    </location>
</feature>
<feature type="transmembrane region" description="Helical" evidence="6">
    <location>
        <begin position="165"/>
        <end position="183"/>
    </location>
</feature>
<dbReference type="Pfam" id="PF01594">
    <property type="entry name" value="AI-2E_transport"/>
    <property type="match status" value="1"/>
</dbReference>
<evidence type="ECO:0000256" key="2">
    <source>
        <dbReference type="ARBA" id="ARBA00009773"/>
    </source>
</evidence>
<reference evidence="7 8" key="1">
    <citation type="submission" date="2023-07" db="EMBL/GenBank/DDBJ databases">
        <title>Sorghum-associated microbial communities from plants grown in Nebraska, USA.</title>
        <authorList>
            <person name="Schachtman D."/>
        </authorList>
    </citation>
    <scope>NUCLEOTIDE SEQUENCE [LARGE SCALE GENOMIC DNA]</scope>
    <source>
        <strain evidence="7 8">BE313</strain>
    </source>
</reference>
<evidence type="ECO:0000313" key="8">
    <source>
        <dbReference type="Proteomes" id="UP001180487"/>
    </source>
</evidence>
<dbReference type="EMBL" id="JAVDXT010000003">
    <property type="protein sequence ID" value="MDR7378793.1"/>
    <property type="molecule type" value="Genomic_DNA"/>
</dbReference>
<keyword evidence="8" id="KW-1185">Reference proteome</keyword>
<feature type="transmembrane region" description="Helical" evidence="6">
    <location>
        <begin position="246"/>
        <end position="268"/>
    </location>
</feature>
<organism evidence="7 8">
    <name type="scientific">Rhodoferax ferrireducens</name>
    <dbReference type="NCBI Taxonomy" id="192843"/>
    <lineage>
        <taxon>Bacteria</taxon>
        <taxon>Pseudomonadati</taxon>
        <taxon>Pseudomonadota</taxon>
        <taxon>Betaproteobacteria</taxon>
        <taxon>Burkholderiales</taxon>
        <taxon>Comamonadaceae</taxon>
        <taxon>Rhodoferax</taxon>
    </lineage>
</organism>